<gene>
    <name evidence="2" type="ORF">TNCT_388391</name>
</gene>
<evidence type="ECO:0000313" key="2">
    <source>
        <dbReference type="EMBL" id="GFQ76820.1"/>
    </source>
</evidence>
<dbReference type="AlphaFoldDB" id="A0A8X6KI67"/>
<keyword evidence="1" id="KW-0732">Signal</keyword>
<comment type="caution">
    <text evidence="2">The sequence shown here is derived from an EMBL/GenBank/DDBJ whole genome shotgun (WGS) entry which is preliminary data.</text>
</comment>
<evidence type="ECO:0000256" key="1">
    <source>
        <dbReference type="SAM" id="SignalP"/>
    </source>
</evidence>
<sequence>MKFILILLFAVLAVVSAQQRVRVVRPRLPSYRGDHFGDNDDQYFASLGGADVGEYHRRQLSRRGYRRYGYGGPYGYGDLQETEVAGTSLGKAKVGLYSKEHDGTYHG</sequence>
<feature type="chain" id="PRO_5036481025" evidence="1">
    <location>
        <begin position="18"/>
        <end position="107"/>
    </location>
</feature>
<feature type="signal peptide" evidence="1">
    <location>
        <begin position="1"/>
        <end position="17"/>
    </location>
</feature>
<keyword evidence="3" id="KW-1185">Reference proteome</keyword>
<organism evidence="2 3">
    <name type="scientific">Trichonephila clavata</name>
    <name type="common">Joro spider</name>
    <name type="synonym">Nephila clavata</name>
    <dbReference type="NCBI Taxonomy" id="2740835"/>
    <lineage>
        <taxon>Eukaryota</taxon>
        <taxon>Metazoa</taxon>
        <taxon>Ecdysozoa</taxon>
        <taxon>Arthropoda</taxon>
        <taxon>Chelicerata</taxon>
        <taxon>Arachnida</taxon>
        <taxon>Araneae</taxon>
        <taxon>Araneomorphae</taxon>
        <taxon>Entelegynae</taxon>
        <taxon>Araneoidea</taxon>
        <taxon>Nephilidae</taxon>
        <taxon>Trichonephila</taxon>
    </lineage>
</organism>
<evidence type="ECO:0000313" key="3">
    <source>
        <dbReference type="Proteomes" id="UP000887116"/>
    </source>
</evidence>
<name>A0A8X6KI67_TRICU</name>
<dbReference type="Proteomes" id="UP000887116">
    <property type="component" value="Unassembled WGS sequence"/>
</dbReference>
<proteinExistence type="predicted"/>
<reference evidence="2" key="1">
    <citation type="submission" date="2020-07" db="EMBL/GenBank/DDBJ databases">
        <title>Multicomponent nature underlies the extraordinary mechanical properties of spider dragline silk.</title>
        <authorList>
            <person name="Kono N."/>
            <person name="Nakamura H."/>
            <person name="Mori M."/>
            <person name="Yoshida Y."/>
            <person name="Ohtoshi R."/>
            <person name="Malay A.D."/>
            <person name="Moran D.A.P."/>
            <person name="Tomita M."/>
            <person name="Numata K."/>
            <person name="Arakawa K."/>
        </authorList>
    </citation>
    <scope>NUCLEOTIDE SEQUENCE</scope>
</reference>
<protein>
    <submittedName>
        <fullName evidence="2">Uncharacterized protein</fullName>
    </submittedName>
</protein>
<accession>A0A8X6KI67</accession>
<dbReference type="EMBL" id="BMAO01021689">
    <property type="protein sequence ID" value="GFQ76820.1"/>
    <property type="molecule type" value="Genomic_DNA"/>
</dbReference>